<proteinExistence type="predicted"/>
<protein>
    <recommendedName>
        <fullName evidence="4">Type II secretion system protein GspF domain-containing protein</fullName>
    </recommendedName>
</protein>
<evidence type="ECO:0008006" key="4">
    <source>
        <dbReference type="Google" id="ProtNLM"/>
    </source>
</evidence>
<keyword evidence="1" id="KW-0472">Membrane</keyword>
<keyword evidence="1" id="KW-1133">Transmembrane helix</keyword>
<evidence type="ECO:0000313" key="2">
    <source>
        <dbReference type="EMBL" id="GLV56334.1"/>
    </source>
</evidence>
<organism evidence="2 3">
    <name type="scientific">Dictyobacter halimunensis</name>
    <dbReference type="NCBI Taxonomy" id="3026934"/>
    <lineage>
        <taxon>Bacteria</taxon>
        <taxon>Bacillati</taxon>
        <taxon>Chloroflexota</taxon>
        <taxon>Ktedonobacteria</taxon>
        <taxon>Ktedonobacterales</taxon>
        <taxon>Dictyobacteraceae</taxon>
        <taxon>Dictyobacter</taxon>
    </lineage>
</organism>
<evidence type="ECO:0000256" key="1">
    <source>
        <dbReference type="SAM" id="Phobius"/>
    </source>
</evidence>
<feature type="transmembrane region" description="Helical" evidence="1">
    <location>
        <begin position="117"/>
        <end position="137"/>
    </location>
</feature>
<dbReference type="Proteomes" id="UP001344906">
    <property type="component" value="Unassembled WGS sequence"/>
</dbReference>
<dbReference type="RefSeq" id="WP_338251547.1">
    <property type="nucleotide sequence ID" value="NZ_BSRI01000002.1"/>
</dbReference>
<keyword evidence="1" id="KW-0812">Transmembrane</keyword>
<evidence type="ECO:0000313" key="3">
    <source>
        <dbReference type="Proteomes" id="UP001344906"/>
    </source>
</evidence>
<keyword evidence="3" id="KW-1185">Reference proteome</keyword>
<reference evidence="2 3" key="1">
    <citation type="submission" date="2023-02" db="EMBL/GenBank/DDBJ databases">
        <title>Dictyobacter halimunensis sp. nov., a new member of the class Ktedonobacteria from forest soil in a geothermal area.</title>
        <authorList>
            <person name="Rachmania M.K."/>
            <person name="Ningsih F."/>
            <person name="Sakai Y."/>
            <person name="Yabe S."/>
            <person name="Yokota A."/>
            <person name="Sjamsuridzal W."/>
        </authorList>
    </citation>
    <scope>NUCLEOTIDE SEQUENCE [LARGE SCALE GENOMIC DNA]</scope>
    <source>
        <strain evidence="2 3">S3.2.2.5</strain>
    </source>
</reference>
<sequence length="141" mass="15911">MKNYPDAREHLNQHMDAAAKKYAEALLDAGIIEPSVGLVNALFNRAFSEAQEDYDRQCMNVLEHNIGEIKRENRRQVRQARKKNAPTLLIIFLFVACVFSLMTCVSFINHSPILGCIYSASVAIFALMILGIGIDLLRKEK</sequence>
<dbReference type="EMBL" id="BSRI01000002">
    <property type="protein sequence ID" value="GLV56334.1"/>
    <property type="molecule type" value="Genomic_DNA"/>
</dbReference>
<accession>A0ABQ6FU43</accession>
<gene>
    <name evidence="2" type="ORF">KDH_31750</name>
</gene>
<comment type="caution">
    <text evidence="2">The sequence shown here is derived from an EMBL/GenBank/DDBJ whole genome shotgun (WGS) entry which is preliminary data.</text>
</comment>
<name>A0ABQ6FU43_9CHLR</name>
<feature type="transmembrane region" description="Helical" evidence="1">
    <location>
        <begin position="88"/>
        <end position="111"/>
    </location>
</feature>